<evidence type="ECO:0000313" key="1">
    <source>
        <dbReference type="EMBL" id="KAG5586780.1"/>
    </source>
</evidence>
<proteinExistence type="predicted"/>
<evidence type="ECO:0000313" key="2">
    <source>
        <dbReference type="Proteomes" id="UP000824120"/>
    </source>
</evidence>
<name>A0A9J5XHM9_SOLCO</name>
<reference evidence="1 2" key="1">
    <citation type="submission" date="2020-09" db="EMBL/GenBank/DDBJ databases">
        <title>De no assembly of potato wild relative species, Solanum commersonii.</title>
        <authorList>
            <person name="Cho K."/>
        </authorList>
    </citation>
    <scope>NUCLEOTIDE SEQUENCE [LARGE SCALE GENOMIC DNA]</scope>
    <source>
        <strain evidence="1">LZ3.2</strain>
        <tissue evidence="1">Leaf</tissue>
    </source>
</reference>
<comment type="caution">
    <text evidence="1">The sequence shown here is derived from an EMBL/GenBank/DDBJ whole genome shotgun (WGS) entry which is preliminary data.</text>
</comment>
<sequence>MDENDSMINVVVRCKLGILLQMQMSWSDRESFRNRYENLNINSKEKGGDVKEMGDLKEKKMKGMKMKKIDEAFYPKLVG</sequence>
<accession>A0A9J5XHM9</accession>
<dbReference type="EMBL" id="JACXVP010000009">
    <property type="protein sequence ID" value="KAG5586780.1"/>
    <property type="molecule type" value="Genomic_DNA"/>
</dbReference>
<dbReference type="Proteomes" id="UP000824120">
    <property type="component" value="Chromosome 9"/>
</dbReference>
<keyword evidence="2" id="KW-1185">Reference proteome</keyword>
<protein>
    <submittedName>
        <fullName evidence="1">Uncharacterized protein</fullName>
    </submittedName>
</protein>
<organism evidence="1 2">
    <name type="scientific">Solanum commersonii</name>
    <name type="common">Commerson's wild potato</name>
    <name type="synonym">Commerson's nightshade</name>
    <dbReference type="NCBI Taxonomy" id="4109"/>
    <lineage>
        <taxon>Eukaryota</taxon>
        <taxon>Viridiplantae</taxon>
        <taxon>Streptophyta</taxon>
        <taxon>Embryophyta</taxon>
        <taxon>Tracheophyta</taxon>
        <taxon>Spermatophyta</taxon>
        <taxon>Magnoliopsida</taxon>
        <taxon>eudicotyledons</taxon>
        <taxon>Gunneridae</taxon>
        <taxon>Pentapetalae</taxon>
        <taxon>asterids</taxon>
        <taxon>lamiids</taxon>
        <taxon>Solanales</taxon>
        <taxon>Solanaceae</taxon>
        <taxon>Solanoideae</taxon>
        <taxon>Solaneae</taxon>
        <taxon>Solanum</taxon>
    </lineage>
</organism>
<dbReference type="AlphaFoldDB" id="A0A9J5XHM9"/>
<gene>
    <name evidence="1" type="ORF">H5410_047214</name>
</gene>
<dbReference type="OrthoDB" id="1303182at2759"/>